<dbReference type="CDD" id="cd02440">
    <property type="entry name" value="AdoMet_MTases"/>
    <property type="match status" value="1"/>
</dbReference>
<dbReference type="PANTHER" id="PTHR43317:SF3">
    <property type="entry name" value="BLR2883 PROTEIN"/>
    <property type="match status" value="1"/>
</dbReference>
<dbReference type="OrthoDB" id="9793351at2"/>
<dbReference type="EMBL" id="QBKR01000022">
    <property type="protein sequence ID" value="PTX55046.1"/>
    <property type="molecule type" value="Genomic_DNA"/>
</dbReference>
<gene>
    <name evidence="2" type="ORF">C8P63_1225</name>
</gene>
<evidence type="ECO:0000313" key="3">
    <source>
        <dbReference type="Proteomes" id="UP000244240"/>
    </source>
</evidence>
<protein>
    <submittedName>
        <fullName evidence="2">Spermine/spermidine synthase</fullName>
    </submittedName>
</protein>
<sequence length="220" mass="25318">MSDLPETVERCQTPRGEMQLQCRGSHYEIISNGTFLMATYQGDSEKALVRSALERVQCPRNLLIGGLGVGFSLAEALTDRRVEHVTVVEIEPDIVRWNRDVLAPFSNHALKDPRVHLVQADFIDWMEHTKNTFDLICLDIDNGPDWTVVDKNRRLYTEQGIRHLKSLLRPQGILSVWSASLSRRFVNCLEKFFEVKLESVPHFKGQHDWIYLARKSETAE</sequence>
<dbReference type="Proteomes" id="UP000244240">
    <property type="component" value="Unassembled WGS sequence"/>
</dbReference>
<dbReference type="GO" id="GO:0006596">
    <property type="term" value="P:polyamine biosynthetic process"/>
    <property type="evidence" value="ECO:0007669"/>
    <property type="project" value="UniProtKB-KW"/>
</dbReference>
<dbReference type="SUPFAM" id="SSF53335">
    <property type="entry name" value="S-adenosyl-L-methionine-dependent methyltransferases"/>
    <property type="match status" value="1"/>
</dbReference>
<reference evidence="2 3" key="1">
    <citation type="submission" date="2018-04" db="EMBL/GenBank/DDBJ databases">
        <title>Genomic Encyclopedia of Archaeal and Bacterial Type Strains, Phase II (KMG-II): from individual species to whole genera.</title>
        <authorList>
            <person name="Goeker M."/>
        </authorList>
    </citation>
    <scope>NUCLEOTIDE SEQUENCE [LARGE SCALE GENOMIC DNA]</scope>
    <source>
        <strain evidence="2 3">DSM 45787</strain>
    </source>
</reference>
<comment type="caution">
    <text evidence="2">The sequence shown here is derived from an EMBL/GenBank/DDBJ whole genome shotgun (WGS) entry which is preliminary data.</text>
</comment>
<dbReference type="Pfam" id="PF01564">
    <property type="entry name" value="Spermine_synth"/>
    <property type="match status" value="1"/>
</dbReference>
<dbReference type="AlphaFoldDB" id="A0A2T6BG71"/>
<evidence type="ECO:0000313" key="2">
    <source>
        <dbReference type="EMBL" id="PTX55046.1"/>
    </source>
</evidence>
<dbReference type="InterPro" id="IPR029063">
    <property type="entry name" value="SAM-dependent_MTases_sf"/>
</dbReference>
<proteinExistence type="predicted"/>
<dbReference type="PANTHER" id="PTHR43317">
    <property type="entry name" value="THERMOSPERMINE SYNTHASE ACAULIS5"/>
    <property type="match status" value="1"/>
</dbReference>
<accession>A0A2T6BG71</accession>
<organism evidence="2 3">
    <name type="scientific">Melghirimyces profundicolus</name>
    <dbReference type="NCBI Taxonomy" id="1242148"/>
    <lineage>
        <taxon>Bacteria</taxon>
        <taxon>Bacillati</taxon>
        <taxon>Bacillota</taxon>
        <taxon>Bacilli</taxon>
        <taxon>Bacillales</taxon>
        <taxon>Thermoactinomycetaceae</taxon>
        <taxon>Melghirimyces</taxon>
    </lineage>
</organism>
<evidence type="ECO:0000256" key="1">
    <source>
        <dbReference type="ARBA" id="ARBA00023115"/>
    </source>
</evidence>
<dbReference type="RefSeq" id="WP_108025320.1">
    <property type="nucleotide sequence ID" value="NZ_QBKR01000022.1"/>
</dbReference>
<keyword evidence="1" id="KW-0620">Polyamine biosynthesis</keyword>
<keyword evidence="3" id="KW-1185">Reference proteome</keyword>
<name>A0A2T6BG71_9BACL</name>
<dbReference type="Gene3D" id="3.40.50.150">
    <property type="entry name" value="Vaccinia Virus protein VP39"/>
    <property type="match status" value="1"/>
</dbReference>